<evidence type="ECO:0000313" key="1">
    <source>
        <dbReference type="EMBL" id="KAI0042744.1"/>
    </source>
</evidence>
<sequence>MSRRRPLLGVDTASISPQGSYTRKSYGATENFGLSSSPETYRQSKVLANVPEDGPVDLAAELDEEYLEEHGLYTGTYRRLVLLHTIVPATSLLLWLFLVLLPTLVWHTAPSPPPFSELLLAASLWALSHLLSEPIFSLSAALVPSAPATILSTATHVLLRTALRIAAFPLLSLRIALTHPSATFHDAVFRRVWWLALGWSAAEVSVGVAQGYEQLALYRDVLVPEGEVRALLHMRRKPHSASASPRRGGPSYTVSDEQLRESLSRGEDWGRQGVERRPSDADVRLEVDQDLDQLIALKAREELEDLYGFPAIRIPVFVSCLLRFASILLSLGFTLLLSGSYLSVPLSLSSIPPSKTNGPFYITFALVYALQLLLSLLHTPLFLSRIGVHVVAYVGLLVGLGSVFAGLGVWDALA</sequence>
<comment type="caution">
    <text evidence="1">The sequence shown here is derived from an EMBL/GenBank/DDBJ whole genome shotgun (WGS) entry which is preliminary data.</text>
</comment>
<protein>
    <submittedName>
        <fullName evidence="1">Uncharacterized protein</fullName>
    </submittedName>
</protein>
<name>A0ACB8REV7_9AGAM</name>
<evidence type="ECO:0000313" key="2">
    <source>
        <dbReference type="Proteomes" id="UP000814033"/>
    </source>
</evidence>
<dbReference type="Proteomes" id="UP000814033">
    <property type="component" value="Unassembled WGS sequence"/>
</dbReference>
<reference evidence="1" key="1">
    <citation type="submission" date="2021-02" db="EMBL/GenBank/DDBJ databases">
        <authorList>
            <consortium name="DOE Joint Genome Institute"/>
            <person name="Ahrendt S."/>
            <person name="Looney B.P."/>
            <person name="Miyauchi S."/>
            <person name="Morin E."/>
            <person name="Drula E."/>
            <person name="Courty P.E."/>
            <person name="Chicoki N."/>
            <person name="Fauchery L."/>
            <person name="Kohler A."/>
            <person name="Kuo A."/>
            <person name="Labutti K."/>
            <person name="Pangilinan J."/>
            <person name="Lipzen A."/>
            <person name="Riley R."/>
            <person name="Andreopoulos W."/>
            <person name="He G."/>
            <person name="Johnson J."/>
            <person name="Barry K.W."/>
            <person name="Grigoriev I.V."/>
            <person name="Nagy L."/>
            <person name="Hibbett D."/>
            <person name="Henrissat B."/>
            <person name="Matheny P.B."/>
            <person name="Labbe J."/>
            <person name="Martin F."/>
        </authorList>
    </citation>
    <scope>NUCLEOTIDE SEQUENCE</scope>
    <source>
        <strain evidence="1">FP105234-sp</strain>
    </source>
</reference>
<dbReference type="EMBL" id="MU276049">
    <property type="protein sequence ID" value="KAI0042744.1"/>
    <property type="molecule type" value="Genomic_DNA"/>
</dbReference>
<keyword evidence="2" id="KW-1185">Reference proteome</keyword>
<reference evidence="1" key="2">
    <citation type="journal article" date="2022" name="New Phytol.">
        <title>Evolutionary transition to the ectomycorrhizal habit in the genomes of a hyperdiverse lineage of mushroom-forming fungi.</title>
        <authorList>
            <person name="Looney B."/>
            <person name="Miyauchi S."/>
            <person name="Morin E."/>
            <person name="Drula E."/>
            <person name="Courty P.E."/>
            <person name="Kohler A."/>
            <person name="Kuo A."/>
            <person name="LaButti K."/>
            <person name="Pangilinan J."/>
            <person name="Lipzen A."/>
            <person name="Riley R."/>
            <person name="Andreopoulos W."/>
            <person name="He G."/>
            <person name="Johnson J."/>
            <person name="Nolan M."/>
            <person name="Tritt A."/>
            <person name="Barry K.W."/>
            <person name="Grigoriev I.V."/>
            <person name="Nagy L.G."/>
            <person name="Hibbett D."/>
            <person name="Henrissat B."/>
            <person name="Matheny P.B."/>
            <person name="Labbe J."/>
            <person name="Martin F.M."/>
        </authorList>
    </citation>
    <scope>NUCLEOTIDE SEQUENCE</scope>
    <source>
        <strain evidence="1">FP105234-sp</strain>
    </source>
</reference>
<proteinExistence type="predicted"/>
<gene>
    <name evidence="1" type="ORF">FA95DRAFT_1584333</name>
</gene>
<accession>A0ACB8REV7</accession>
<organism evidence="1 2">
    <name type="scientific">Auriscalpium vulgare</name>
    <dbReference type="NCBI Taxonomy" id="40419"/>
    <lineage>
        <taxon>Eukaryota</taxon>
        <taxon>Fungi</taxon>
        <taxon>Dikarya</taxon>
        <taxon>Basidiomycota</taxon>
        <taxon>Agaricomycotina</taxon>
        <taxon>Agaricomycetes</taxon>
        <taxon>Russulales</taxon>
        <taxon>Auriscalpiaceae</taxon>
        <taxon>Auriscalpium</taxon>
    </lineage>
</organism>